<dbReference type="RefSeq" id="XP_002668709.1">
    <property type="nucleotide sequence ID" value="XM_002668663.1"/>
</dbReference>
<dbReference type="VEuPathDB" id="AmoebaDB:NAEGRDRAFT_76370"/>
<gene>
    <name evidence="2" type="ORF">NAEGRDRAFT_76370</name>
</gene>
<dbReference type="AlphaFoldDB" id="D2W4N5"/>
<feature type="compositionally biased region" description="Low complexity" evidence="1">
    <location>
        <begin position="568"/>
        <end position="579"/>
    </location>
</feature>
<dbReference type="KEGG" id="ngr:NAEGRDRAFT_76370"/>
<dbReference type="EMBL" id="GG738970">
    <property type="protein sequence ID" value="EFC35965.1"/>
    <property type="molecule type" value="Genomic_DNA"/>
</dbReference>
<evidence type="ECO:0000313" key="2">
    <source>
        <dbReference type="EMBL" id="EFC35965.1"/>
    </source>
</evidence>
<organism evidence="3">
    <name type="scientific">Naegleria gruberi</name>
    <name type="common">Amoeba</name>
    <dbReference type="NCBI Taxonomy" id="5762"/>
    <lineage>
        <taxon>Eukaryota</taxon>
        <taxon>Discoba</taxon>
        <taxon>Heterolobosea</taxon>
        <taxon>Tetramitia</taxon>
        <taxon>Eutetramitia</taxon>
        <taxon>Vahlkampfiidae</taxon>
        <taxon>Naegleria</taxon>
    </lineage>
</organism>
<reference evidence="2 3" key="1">
    <citation type="journal article" date="2010" name="Cell">
        <title>The genome of Naegleria gruberi illuminates early eukaryotic versatility.</title>
        <authorList>
            <person name="Fritz-Laylin L.K."/>
            <person name="Prochnik S.E."/>
            <person name="Ginger M.L."/>
            <person name="Dacks J.B."/>
            <person name="Carpenter M.L."/>
            <person name="Field M.C."/>
            <person name="Kuo A."/>
            <person name="Paredez A."/>
            <person name="Chapman J."/>
            <person name="Pham J."/>
            <person name="Shu S."/>
            <person name="Neupane R."/>
            <person name="Cipriano M."/>
            <person name="Mancuso J."/>
            <person name="Tu H."/>
            <person name="Salamov A."/>
            <person name="Lindquist E."/>
            <person name="Shapiro H."/>
            <person name="Lucas S."/>
            <person name="Grigoriev I.V."/>
            <person name="Cande W.Z."/>
            <person name="Fulton C."/>
            <person name="Rokhsar D.S."/>
            <person name="Dawson S.C."/>
        </authorList>
    </citation>
    <scope>NUCLEOTIDE SEQUENCE [LARGE SCALE GENOMIC DNA]</scope>
    <source>
        <strain evidence="2 3">NEG-M</strain>
    </source>
</reference>
<accession>D2W4N5</accession>
<feature type="compositionally biased region" description="Low complexity" evidence="1">
    <location>
        <begin position="590"/>
        <end position="607"/>
    </location>
</feature>
<dbReference type="InParanoid" id="D2W4N5"/>
<name>D2W4N5_NAEGR</name>
<keyword evidence="3" id="KW-1185">Reference proteome</keyword>
<protein>
    <submittedName>
        <fullName evidence="2">Predicted protein</fullName>
    </submittedName>
</protein>
<feature type="region of interest" description="Disordered" evidence="1">
    <location>
        <begin position="486"/>
        <end position="518"/>
    </location>
</feature>
<feature type="region of interest" description="Disordered" evidence="1">
    <location>
        <begin position="559"/>
        <end position="640"/>
    </location>
</feature>
<dbReference type="GeneID" id="8860817"/>
<dbReference type="Proteomes" id="UP000006671">
    <property type="component" value="Unassembled WGS sequence"/>
</dbReference>
<sequence>MVFDYKSVIKANNKKFHSDTLHQFLDPKYWVEVNKEQFEVLILRCNGVKTCSKCPNVYPVSCKKKLCKTHGEQLEKIGCEVKFYQLKKRNEALFFFTGDGIHSHDVPPPNKVDKDEEQAIVLSFQQNPTLTPKQALLGVGTHDLPYLRNPALLNISKYQNFKRKALLKVSMDNPNPMSTLFKVEQEIPILLKEYFEKESFTIHVSDLMTTYMRQFYFNGVDTFAVIQFPIQSLITNSCDFLVIDLKHASKSGPFTNCLGISSYIDTPKGGLPMHLSRILMDNFNYYQSFKLWLITLADDGVDLTDLFKNQLKGILIDFSQSQLAGLKKAVAEYVVDGEMLITKLASGCFVHFLRSVKRAIKTLSISEEHQKLILELAKTIQFVKTKKEIVSILDSIVCIASSLGSWRNWWIIPEVLNLLHSASHRQNPEIVPDNTNNQEILHAVDVPCYFANALVECAMLLKHDILAVSKFVGLNQGFKISNISTTKEDREKRNDRRKELKNAAQTAKYDSRPPDSLTNGLEAGFTSVDVLKSFVSAWDKTTVTELGEILVDDEKDEDFLMPVSPNHSSSKSTSSPSTPKAKKKRKRSPKAATPTTSSNSATSPSFSRQLREIAKQSSSTGTSLPRNLRPNRFSLPGRLQ</sequence>
<feature type="compositionally biased region" description="Basic and acidic residues" evidence="1">
    <location>
        <begin position="486"/>
        <end position="501"/>
    </location>
</feature>
<feature type="compositionally biased region" description="Polar residues" evidence="1">
    <location>
        <begin position="615"/>
        <end position="625"/>
    </location>
</feature>
<evidence type="ECO:0000313" key="3">
    <source>
        <dbReference type="Proteomes" id="UP000006671"/>
    </source>
</evidence>
<proteinExistence type="predicted"/>
<feature type="compositionally biased region" description="Basic residues" evidence="1">
    <location>
        <begin position="580"/>
        <end position="589"/>
    </location>
</feature>
<evidence type="ECO:0000256" key="1">
    <source>
        <dbReference type="SAM" id="MobiDB-lite"/>
    </source>
</evidence>